<name>A0A7W5FUI4_9BURK</name>
<dbReference type="SUPFAM" id="SSF53756">
    <property type="entry name" value="UDP-Glycosyltransferase/glycogen phosphorylase"/>
    <property type="match status" value="1"/>
</dbReference>
<gene>
    <name evidence="3" type="ORF">FHS03_003034</name>
</gene>
<dbReference type="InterPro" id="IPR028098">
    <property type="entry name" value="Glyco_trans_4-like_N"/>
</dbReference>
<evidence type="ECO:0000259" key="1">
    <source>
        <dbReference type="Pfam" id="PF00534"/>
    </source>
</evidence>
<dbReference type="InterPro" id="IPR050194">
    <property type="entry name" value="Glycosyltransferase_grp1"/>
</dbReference>
<evidence type="ECO:0000313" key="3">
    <source>
        <dbReference type="EMBL" id="MBB3119975.1"/>
    </source>
</evidence>
<dbReference type="EMBL" id="JACHXD010000008">
    <property type="protein sequence ID" value="MBB3119975.1"/>
    <property type="molecule type" value="Genomic_DNA"/>
</dbReference>
<feature type="domain" description="Glycosyltransferase subfamily 4-like N-terminal" evidence="2">
    <location>
        <begin position="39"/>
        <end position="201"/>
    </location>
</feature>
<dbReference type="InterPro" id="IPR001296">
    <property type="entry name" value="Glyco_trans_1"/>
</dbReference>
<evidence type="ECO:0000313" key="4">
    <source>
        <dbReference type="Proteomes" id="UP000541535"/>
    </source>
</evidence>
<organism evidence="3 4">
    <name type="scientific">Pseudoduganella violacea</name>
    <dbReference type="NCBI Taxonomy" id="1715466"/>
    <lineage>
        <taxon>Bacteria</taxon>
        <taxon>Pseudomonadati</taxon>
        <taxon>Pseudomonadota</taxon>
        <taxon>Betaproteobacteria</taxon>
        <taxon>Burkholderiales</taxon>
        <taxon>Oxalobacteraceae</taxon>
        <taxon>Telluria group</taxon>
        <taxon>Pseudoduganella</taxon>
    </lineage>
</organism>
<accession>A0A7W5FUI4</accession>
<dbReference type="GO" id="GO:0016757">
    <property type="term" value="F:glycosyltransferase activity"/>
    <property type="evidence" value="ECO:0007669"/>
    <property type="project" value="TreeGrafter"/>
</dbReference>
<feature type="domain" description="Glycosyl transferase family 1" evidence="1">
    <location>
        <begin position="212"/>
        <end position="374"/>
    </location>
</feature>
<proteinExistence type="predicted"/>
<sequence length="418" mass="45425">MSNSAGAAARRLKLLQLVPEPLPTFRADVATLFGKYLPRYGIDCHVVGSASAAPLGEHSFASARRPAHGGGRLQRELNFLRLCARSLFQARRGEYDVIQVRDMVSIGLLGCLAARLKGSRFAYWMSYPMCEGRIERARRELRAGGGLRFRFVLLKGLAEQFLLNRIVLPNADHIFVQSDAMLAKLASEGVPAHKMTPVPMGVDGDAVAAKPQARRPEGWENRPLLAYLGTLDHSRDMNRVLDALHLVRQTVPDAVLLLIGDSPAPRDVPRLLEHAASLGLSDVVRITGWLPSAEAWSLLTSADAAISYIPRGTLYDVSSPTKLLEYLALQVPCVGNDNPDQQKVLSESGAGWLTESSPAAMAKAICEIFGDKAAARLRAQAGPAYIDAHRSYRVIAERTAQSYFAFGAPNQLVSSAHA</sequence>
<reference evidence="3 4" key="1">
    <citation type="submission" date="2020-08" db="EMBL/GenBank/DDBJ databases">
        <title>Genomic Encyclopedia of Type Strains, Phase III (KMG-III): the genomes of soil and plant-associated and newly described type strains.</title>
        <authorList>
            <person name="Whitman W."/>
        </authorList>
    </citation>
    <scope>NUCLEOTIDE SEQUENCE [LARGE SCALE GENOMIC DNA]</scope>
    <source>
        <strain evidence="3 4">CECT 8897</strain>
    </source>
</reference>
<evidence type="ECO:0000259" key="2">
    <source>
        <dbReference type="Pfam" id="PF13579"/>
    </source>
</evidence>
<dbReference type="Gene3D" id="3.40.50.2000">
    <property type="entry name" value="Glycogen Phosphorylase B"/>
    <property type="match status" value="2"/>
</dbReference>
<dbReference type="RefSeq" id="WP_183441777.1">
    <property type="nucleotide sequence ID" value="NZ_JACHXD010000008.1"/>
</dbReference>
<dbReference type="PANTHER" id="PTHR45947:SF3">
    <property type="entry name" value="SULFOQUINOVOSYL TRANSFERASE SQD2"/>
    <property type="match status" value="1"/>
</dbReference>
<comment type="caution">
    <text evidence="3">The sequence shown here is derived from an EMBL/GenBank/DDBJ whole genome shotgun (WGS) entry which is preliminary data.</text>
</comment>
<protein>
    <submittedName>
        <fullName evidence="3">Glycosyltransferase involved in cell wall biosynthesis</fullName>
    </submittedName>
</protein>
<keyword evidence="3" id="KW-0808">Transferase</keyword>
<dbReference type="AlphaFoldDB" id="A0A7W5FUI4"/>
<keyword evidence="4" id="KW-1185">Reference proteome</keyword>
<dbReference type="Pfam" id="PF13579">
    <property type="entry name" value="Glyco_trans_4_4"/>
    <property type="match status" value="1"/>
</dbReference>
<dbReference type="Pfam" id="PF00534">
    <property type="entry name" value="Glycos_transf_1"/>
    <property type="match status" value="1"/>
</dbReference>
<dbReference type="PANTHER" id="PTHR45947">
    <property type="entry name" value="SULFOQUINOVOSYL TRANSFERASE SQD2"/>
    <property type="match status" value="1"/>
</dbReference>
<dbReference type="Proteomes" id="UP000541535">
    <property type="component" value="Unassembled WGS sequence"/>
</dbReference>